<dbReference type="EMBL" id="VFWZ01000011">
    <property type="protein sequence ID" value="TPN81389.1"/>
    <property type="molecule type" value="Genomic_DNA"/>
</dbReference>
<protein>
    <submittedName>
        <fullName evidence="2">Beta-lactamase family protein</fullName>
    </submittedName>
</protein>
<keyword evidence="3" id="KW-1185">Reference proteome</keyword>
<dbReference type="PANTHER" id="PTHR46825">
    <property type="entry name" value="D-ALANYL-D-ALANINE-CARBOXYPEPTIDASE/ENDOPEPTIDASE AMPH"/>
    <property type="match status" value="1"/>
</dbReference>
<dbReference type="Proteomes" id="UP000315540">
    <property type="component" value="Unassembled WGS sequence"/>
</dbReference>
<reference evidence="2 3" key="1">
    <citation type="submission" date="2019-06" db="EMBL/GenBank/DDBJ databases">
        <authorList>
            <person name="Meng X."/>
        </authorList>
    </citation>
    <scope>NUCLEOTIDE SEQUENCE [LARGE SCALE GENOMIC DNA]</scope>
    <source>
        <strain evidence="2 3">M625</strain>
    </source>
</reference>
<dbReference type="InterPro" id="IPR001466">
    <property type="entry name" value="Beta-lactam-related"/>
</dbReference>
<dbReference type="AlphaFoldDB" id="A0A504J2S6"/>
<evidence type="ECO:0000313" key="3">
    <source>
        <dbReference type="Proteomes" id="UP000315540"/>
    </source>
</evidence>
<dbReference type="InterPro" id="IPR050491">
    <property type="entry name" value="AmpC-like"/>
</dbReference>
<evidence type="ECO:0000259" key="1">
    <source>
        <dbReference type="Pfam" id="PF00144"/>
    </source>
</evidence>
<accession>A0A504J2S6</accession>
<dbReference type="SUPFAM" id="SSF56601">
    <property type="entry name" value="beta-lactamase/transpeptidase-like"/>
    <property type="match status" value="1"/>
</dbReference>
<evidence type="ECO:0000313" key="2">
    <source>
        <dbReference type="EMBL" id="TPN81389.1"/>
    </source>
</evidence>
<comment type="caution">
    <text evidence="2">The sequence shown here is derived from an EMBL/GenBank/DDBJ whole genome shotgun (WGS) entry which is preliminary data.</text>
</comment>
<dbReference type="Gene3D" id="3.40.710.10">
    <property type="entry name" value="DD-peptidase/beta-lactamase superfamily"/>
    <property type="match status" value="1"/>
</dbReference>
<dbReference type="InterPro" id="IPR012338">
    <property type="entry name" value="Beta-lactam/transpept-like"/>
</dbReference>
<proteinExistence type="predicted"/>
<sequence>MKKRFIIPPVITAIVLCFFLISAKKVQNKTDLSKEIQAYAAPPQNVIDLPNTPAINDFQKQKLEQALNEYFEKAIRNRKIVGAAVSIVKCDSIIFAGGFGKRNIRNSETIDQETIFRIGSVSKGFAGILTGIQVQEGLLDWNEKIVDHFPDFRFGNTKRTNSVTVSHVLSHATGLPYHSFTNLVEKGLSIEDISKKFRTIRPKGKLGKIYSYQNAAFALSGAMIEKVTQKTFSETIQEKIFDPLHMTSASTDYESLIKADNVARPHRLKYRRWRPVAFNKKYYNAIAAGGVNASATDMGKWMKLLLGQHPEIIENDILQKVFTPAVEIPKSYKYYQKWPGHISSSYGFGWRLHTFSNADDNDTYTMIHHGGYVNNFRSEIAIFPKKELGITVLFNSPTKLARTVIPDLENIIKNSLEMSEQEEMLAVVNNIQ</sequence>
<feature type="domain" description="Beta-lactamase-related" evidence="1">
    <location>
        <begin position="68"/>
        <end position="399"/>
    </location>
</feature>
<dbReference type="RefSeq" id="WP_140597757.1">
    <property type="nucleotide sequence ID" value="NZ_VFWZ01000011.1"/>
</dbReference>
<organism evidence="2 3">
    <name type="scientific">Aquimarina algicola</name>
    <dbReference type="NCBI Taxonomy" id="2589995"/>
    <lineage>
        <taxon>Bacteria</taxon>
        <taxon>Pseudomonadati</taxon>
        <taxon>Bacteroidota</taxon>
        <taxon>Flavobacteriia</taxon>
        <taxon>Flavobacteriales</taxon>
        <taxon>Flavobacteriaceae</taxon>
        <taxon>Aquimarina</taxon>
    </lineage>
</organism>
<dbReference type="OrthoDB" id="1522765at2"/>
<dbReference type="PANTHER" id="PTHR46825:SF15">
    <property type="entry name" value="BETA-LACTAMASE-RELATED DOMAIN-CONTAINING PROTEIN"/>
    <property type="match status" value="1"/>
</dbReference>
<name>A0A504J2S6_9FLAO</name>
<dbReference type="Pfam" id="PF00144">
    <property type="entry name" value="Beta-lactamase"/>
    <property type="match status" value="1"/>
</dbReference>
<gene>
    <name evidence="2" type="ORF">FHK87_25730</name>
</gene>